<evidence type="ECO:0000256" key="2">
    <source>
        <dbReference type="ARBA" id="ARBA00005013"/>
    </source>
</evidence>
<dbReference type="NCBIfam" id="TIGR00526">
    <property type="entry name" value="folB_dom"/>
    <property type="match status" value="1"/>
</dbReference>
<evidence type="ECO:0000256" key="5">
    <source>
        <dbReference type="ARBA" id="ARBA00023239"/>
    </source>
</evidence>
<dbReference type="SUPFAM" id="SSF55620">
    <property type="entry name" value="Tetrahydrobiopterin biosynthesis enzymes-like"/>
    <property type="match status" value="1"/>
</dbReference>
<organism evidence="8">
    <name type="scientific">Oscillatoriales cyanobacterium SpSt-402</name>
    <dbReference type="NCBI Taxonomy" id="2282168"/>
    <lineage>
        <taxon>Bacteria</taxon>
        <taxon>Bacillati</taxon>
        <taxon>Cyanobacteriota</taxon>
        <taxon>Cyanophyceae</taxon>
        <taxon>Oscillatoriophycideae</taxon>
        <taxon>Oscillatoriales</taxon>
    </lineage>
</organism>
<dbReference type="Pfam" id="PF02152">
    <property type="entry name" value="FolB"/>
    <property type="match status" value="1"/>
</dbReference>
<sequence>MDTIHLKGIRCYGYTGVLPEEQVLGQWFEVDIVLWLDLSQPGESDRLTDTLDYRRIIQTVQQLVGTSKFALLERLATEIANSILEPLPGQLPIQQVQISLTKIAAPIPGFDGKITIELTRPRIAP</sequence>
<comment type="caution">
    <text evidence="8">The sequence shown here is derived from an EMBL/GenBank/DDBJ whole genome shotgun (WGS) entry which is preliminary data.</text>
</comment>
<dbReference type="EC" id="4.1.2.25" evidence="6"/>
<dbReference type="UniPathway" id="UPA00077">
    <property type="reaction ID" value="UER00154"/>
</dbReference>
<dbReference type="PANTHER" id="PTHR42844">
    <property type="entry name" value="DIHYDRONEOPTERIN ALDOLASE 1-RELATED"/>
    <property type="match status" value="1"/>
</dbReference>
<comment type="function">
    <text evidence="6">Catalyzes the conversion of 7,8-dihydroneopterin to 6-hydroxymethyl-7,8-dihydropterin.</text>
</comment>
<name>A0A832M4T9_9CYAN</name>
<dbReference type="Gene3D" id="3.30.1130.10">
    <property type="match status" value="1"/>
</dbReference>
<comment type="pathway">
    <text evidence="2 6">Cofactor biosynthesis; tetrahydrofolate biosynthesis; 2-amino-4-hydroxy-6-hydroxymethyl-7,8-dihydropteridine diphosphate from 7,8-dihydroneopterin triphosphate: step 3/4.</text>
</comment>
<reference evidence="8" key="1">
    <citation type="journal article" date="2020" name="mSystems">
        <title>Genome- and Community-Level Interaction Insights into Carbon Utilization and Element Cycling Functions of Hydrothermarchaeota in Hydrothermal Sediment.</title>
        <authorList>
            <person name="Zhou Z."/>
            <person name="Liu Y."/>
            <person name="Xu W."/>
            <person name="Pan J."/>
            <person name="Luo Z.H."/>
            <person name="Li M."/>
        </authorList>
    </citation>
    <scope>NUCLEOTIDE SEQUENCE [LARGE SCALE GENOMIC DNA]</scope>
    <source>
        <strain evidence="8">SpSt-402</strain>
    </source>
</reference>
<dbReference type="GO" id="GO:0046654">
    <property type="term" value="P:tetrahydrofolate biosynthetic process"/>
    <property type="evidence" value="ECO:0007669"/>
    <property type="project" value="UniProtKB-UniRule"/>
</dbReference>
<comment type="catalytic activity">
    <reaction evidence="1 6">
        <text>7,8-dihydroneopterin = 6-hydroxymethyl-7,8-dihydropterin + glycolaldehyde</text>
        <dbReference type="Rhea" id="RHEA:10540"/>
        <dbReference type="ChEBI" id="CHEBI:17001"/>
        <dbReference type="ChEBI" id="CHEBI:17071"/>
        <dbReference type="ChEBI" id="CHEBI:44841"/>
        <dbReference type="EC" id="4.1.2.25"/>
    </reaction>
</comment>
<accession>A0A832M4T9</accession>
<evidence type="ECO:0000256" key="4">
    <source>
        <dbReference type="ARBA" id="ARBA00022909"/>
    </source>
</evidence>
<comment type="similarity">
    <text evidence="3 6">Belongs to the DHNA family.</text>
</comment>
<keyword evidence="4 6" id="KW-0289">Folate biosynthesis</keyword>
<dbReference type="CDD" id="cd00534">
    <property type="entry name" value="DHNA_DHNTPE"/>
    <property type="match status" value="1"/>
</dbReference>
<keyword evidence="5 6" id="KW-0456">Lyase</keyword>
<dbReference type="EMBL" id="DSRD01000668">
    <property type="protein sequence ID" value="HGW94738.1"/>
    <property type="molecule type" value="Genomic_DNA"/>
</dbReference>
<gene>
    <name evidence="8" type="primary">folB</name>
    <name evidence="8" type="ORF">ENR47_10715</name>
</gene>
<dbReference type="GO" id="GO:0004150">
    <property type="term" value="F:dihydroneopterin aldolase activity"/>
    <property type="evidence" value="ECO:0007669"/>
    <property type="project" value="UniProtKB-UniRule"/>
</dbReference>
<protein>
    <recommendedName>
        <fullName evidence="6">7,8-dihydroneopterin aldolase</fullName>
        <ecNumber evidence="6">4.1.2.25</ecNumber>
    </recommendedName>
</protein>
<dbReference type="GO" id="GO:0005737">
    <property type="term" value="C:cytoplasm"/>
    <property type="evidence" value="ECO:0007669"/>
    <property type="project" value="TreeGrafter"/>
</dbReference>
<dbReference type="PANTHER" id="PTHR42844:SF1">
    <property type="entry name" value="DIHYDRONEOPTERIN ALDOLASE 1-RELATED"/>
    <property type="match status" value="1"/>
</dbReference>
<evidence type="ECO:0000256" key="3">
    <source>
        <dbReference type="ARBA" id="ARBA00005708"/>
    </source>
</evidence>
<dbReference type="NCBIfam" id="TIGR00525">
    <property type="entry name" value="folB"/>
    <property type="match status" value="1"/>
</dbReference>
<dbReference type="AlphaFoldDB" id="A0A832M4T9"/>
<feature type="domain" description="Dihydroneopterin aldolase/epimerase" evidence="7">
    <location>
        <begin position="4"/>
        <end position="120"/>
    </location>
</feature>
<evidence type="ECO:0000256" key="1">
    <source>
        <dbReference type="ARBA" id="ARBA00001353"/>
    </source>
</evidence>
<evidence type="ECO:0000313" key="8">
    <source>
        <dbReference type="EMBL" id="HGW94738.1"/>
    </source>
</evidence>
<dbReference type="InterPro" id="IPR043133">
    <property type="entry name" value="GTP-CH-I_C/QueF"/>
</dbReference>
<evidence type="ECO:0000259" key="7">
    <source>
        <dbReference type="SMART" id="SM00905"/>
    </source>
</evidence>
<dbReference type="InterPro" id="IPR006156">
    <property type="entry name" value="Dihydroneopterin_aldolase"/>
</dbReference>
<dbReference type="SMART" id="SM00905">
    <property type="entry name" value="FolB"/>
    <property type="match status" value="1"/>
</dbReference>
<dbReference type="GO" id="GO:0046656">
    <property type="term" value="P:folic acid biosynthetic process"/>
    <property type="evidence" value="ECO:0007669"/>
    <property type="project" value="UniProtKB-UniRule"/>
</dbReference>
<dbReference type="InterPro" id="IPR006157">
    <property type="entry name" value="FolB_dom"/>
</dbReference>
<evidence type="ECO:0000256" key="6">
    <source>
        <dbReference type="RuleBase" id="RU362079"/>
    </source>
</evidence>
<proteinExistence type="inferred from homology"/>